<feature type="region of interest" description="Disordered" evidence="1">
    <location>
        <begin position="78"/>
        <end position="109"/>
    </location>
</feature>
<dbReference type="Proteomes" id="UP000282574">
    <property type="component" value="Unassembled WGS sequence"/>
</dbReference>
<evidence type="ECO:0000259" key="2">
    <source>
        <dbReference type="SMART" id="SM01321"/>
    </source>
</evidence>
<dbReference type="InterPro" id="IPR036515">
    <property type="entry name" value="Transposase_17_sf"/>
</dbReference>
<evidence type="ECO:0000256" key="1">
    <source>
        <dbReference type="SAM" id="MobiDB-lite"/>
    </source>
</evidence>
<dbReference type="AlphaFoldDB" id="A0AB37UDS4"/>
<dbReference type="InterPro" id="IPR002686">
    <property type="entry name" value="Transposase_17"/>
</dbReference>
<protein>
    <recommendedName>
        <fullName evidence="2">Transposase IS200-like domain-containing protein</fullName>
    </recommendedName>
</protein>
<name>A0AB37UDS4_9CYAN</name>
<organism evidence="3 4">
    <name type="scientific">Chroococcidiopsis cubana SAG 39.79</name>
    <dbReference type="NCBI Taxonomy" id="388085"/>
    <lineage>
        <taxon>Bacteria</taxon>
        <taxon>Bacillati</taxon>
        <taxon>Cyanobacteriota</taxon>
        <taxon>Cyanophyceae</taxon>
        <taxon>Chroococcidiopsidales</taxon>
        <taxon>Chroococcidiopsidaceae</taxon>
        <taxon>Chroococcidiopsis</taxon>
    </lineage>
</organism>
<dbReference type="NCBIfam" id="NF033573">
    <property type="entry name" value="transpos_IS200"/>
    <property type="match status" value="1"/>
</dbReference>
<dbReference type="GO" id="GO:0003677">
    <property type="term" value="F:DNA binding"/>
    <property type="evidence" value="ECO:0007669"/>
    <property type="project" value="InterPro"/>
</dbReference>
<accession>A0AB37UDS4</accession>
<dbReference type="EMBL" id="RSCK01000072">
    <property type="protein sequence ID" value="RUT05853.1"/>
    <property type="molecule type" value="Genomic_DNA"/>
</dbReference>
<dbReference type="PANTHER" id="PTHR33360:SF2">
    <property type="entry name" value="TRANSPOSASE FOR INSERTION SEQUENCE ELEMENT IS200"/>
    <property type="match status" value="1"/>
</dbReference>
<reference evidence="3 4" key="1">
    <citation type="journal article" date="2019" name="Genome Biol. Evol.">
        <title>Day and night: Metabolic profiles and evolutionary relationships of six axenic non-marine cyanobacteria.</title>
        <authorList>
            <person name="Will S.E."/>
            <person name="Henke P."/>
            <person name="Boedeker C."/>
            <person name="Huang S."/>
            <person name="Brinkmann H."/>
            <person name="Rohde M."/>
            <person name="Jarek M."/>
            <person name="Friedl T."/>
            <person name="Seufert S."/>
            <person name="Schumacher M."/>
            <person name="Overmann J."/>
            <person name="Neumann-Schaal M."/>
            <person name="Petersen J."/>
        </authorList>
    </citation>
    <scope>NUCLEOTIDE SEQUENCE [LARGE SCALE GENOMIC DNA]</scope>
    <source>
        <strain evidence="3 4">SAG 39.79</strain>
    </source>
</reference>
<evidence type="ECO:0000313" key="4">
    <source>
        <dbReference type="Proteomes" id="UP000282574"/>
    </source>
</evidence>
<gene>
    <name evidence="3" type="ORF">DSM107010_53830</name>
</gene>
<dbReference type="SUPFAM" id="SSF143422">
    <property type="entry name" value="Transposase IS200-like"/>
    <property type="match status" value="1"/>
</dbReference>
<dbReference type="SMART" id="SM01321">
    <property type="entry name" value="Y1_Tnp"/>
    <property type="match status" value="1"/>
</dbReference>
<dbReference type="Pfam" id="PF01797">
    <property type="entry name" value="Y1_Tnp"/>
    <property type="match status" value="1"/>
</dbReference>
<proteinExistence type="predicted"/>
<feature type="domain" description="Transposase IS200-like" evidence="2">
    <location>
        <begin position="1"/>
        <end position="81"/>
    </location>
</feature>
<dbReference type="PANTHER" id="PTHR33360">
    <property type="entry name" value="TRANSPOSASE FOR INSERTION SEQUENCE ELEMENT IS200"/>
    <property type="match status" value="1"/>
</dbReference>
<sequence>MLEVNGEEDHLHLLFGFYPQMQLSKFVNNLKTVSSIYIRKEFPEQVKRFYRDKPIFWHSTYFIATCGGITVEQLKQYVQQQDSPTDDEVMERDSSRPRRRSGRGGDSHS</sequence>
<dbReference type="GO" id="GO:0004803">
    <property type="term" value="F:transposase activity"/>
    <property type="evidence" value="ECO:0007669"/>
    <property type="project" value="InterPro"/>
</dbReference>
<dbReference type="Gene3D" id="3.30.70.1290">
    <property type="entry name" value="Transposase IS200-like"/>
    <property type="match status" value="1"/>
</dbReference>
<evidence type="ECO:0000313" key="3">
    <source>
        <dbReference type="EMBL" id="RUT05853.1"/>
    </source>
</evidence>
<keyword evidence="4" id="KW-1185">Reference proteome</keyword>
<comment type="caution">
    <text evidence="3">The sequence shown here is derived from an EMBL/GenBank/DDBJ whole genome shotgun (WGS) entry which is preliminary data.</text>
</comment>
<dbReference type="GO" id="GO:0006313">
    <property type="term" value="P:DNA transposition"/>
    <property type="evidence" value="ECO:0007669"/>
    <property type="project" value="InterPro"/>
</dbReference>